<feature type="region of interest" description="Disordered" evidence="5">
    <location>
        <begin position="711"/>
        <end position="783"/>
    </location>
</feature>
<evidence type="ECO:0000256" key="5">
    <source>
        <dbReference type="SAM" id="MobiDB-lite"/>
    </source>
</evidence>
<feature type="domain" description="JmjC" evidence="6">
    <location>
        <begin position="157"/>
        <end position="331"/>
    </location>
</feature>
<dbReference type="GO" id="GO:0005634">
    <property type="term" value="C:nucleus"/>
    <property type="evidence" value="ECO:0007669"/>
    <property type="project" value="UniProtKB-SubCell"/>
</dbReference>
<evidence type="ECO:0000313" key="7">
    <source>
        <dbReference type="EMBL" id="RPB28392.1"/>
    </source>
</evidence>
<accession>A0A3N4M4Z4</accession>
<dbReference type="PROSITE" id="PS51184">
    <property type="entry name" value="JMJC"/>
    <property type="match status" value="1"/>
</dbReference>
<keyword evidence="2" id="KW-0805">Transcription regulation</keyword>
<evidence type="ECO:0000313" key="8">
    <source>
        <dbReference type="Proteomes" id="UP000267821"/>
    </source>
</evidence>
<feature type="compositionally biased region" description="Basic residues" evidence="5">
    <location>
        <begin position="831"/>
        <end position="846"/>
    </location>
</feature>
<dbReference type="SMART" id="SM00558">
    <property type="entry name" value="JmjC"/>
    <property type="match status" value="1"/>
</dbReference>
<dbReference type="InterPro" id="IPR018866">
    <property type="entry name" value="Znf-4CXXC_R1"/>
</dbReference>
<dbReference type="InParanoid" id="A0A3N4M4Z4"/>
<dbReference type="Pfam" id="PF02373">
    <property type="entry name" value="JmjC"/>
    <property type="match status" value="1"/>
</dbReference>
<sequence length="846" mass="95194">MPPGRNIERPERAEFKPLSPDIDILHLIQSTPNFEHVTRIDARNVNSDTMSDVEGYIHDHVIKKGLPLVIENWHLRSDWSSWIFNVQWLIQNHGQDRINVRDLKNQADIPMSFGHYLSNLRKLASKFHPNHFDGQGKQQRLYGKDLDCPPIWRQTLSDLLPLSTFYLSPIADLMSSLPEPARAENMMCYVGHEGTYTPAHKEMCASLGQNIMIATSEEDELPANRVGAAGREGSSVWFMMGREDREVIAEYWLAQLGHDLEVEKHFASVEDLANAPFTVYIVEQKLGDYILVPPLAPHQVWNRGEYTIKAAWNRTTVDTLEFALNEALPKARLVCRDEQYKNRAIIHETLCKYMRVLKSNNDIQSPDYIKGLPSRKALASDFVRLFNLFNTILLDQYFEVPSKGKEKSETKVEKIDNEYNVTCSFCRANIWNRFLSCGWCVVQGEDGDEDCYDVCIDCYARGRSCGCQSGLKWVEQEDWNGLLGKHEVFRNMVIEIQGAVSAQSPKKFYDALAELPRKTVARVCHEQNKVRPFIDVTKDPALESDDDTATINAKKKSGQLLICHVCKVRHEAWKSAACTSPGCSKSYCYGNLWRAFDMDPCDDVLVKFNWKCPVCLGICSCGACQKNPKMKPHHPRGTFLGADTKHFVDPRSVEVLVDFRRGNLSWLKPGEVDPMARLKRKRSVEEDGDVSMDDGQARYFSAHTWSAVNNQGNAVDDGAAPHVPIDPALSTSDDGFGSEANGHTAPHAAPEDKNMNNGRHSEHDGSLPSGGKPGGGQYTLSPKSSSNVIPPFCFNPYYSISCQGHPTNPSFFPLAASSRQKNHTDKPGLKNGRKQTARRGGRRYQG</sequence>
<dbReference type="Gene3D" id="2.60.120.650">
    <property type="entry name" value="Cupin"/>
    <property type="match status" value="1"/>
</dbReference>
<dbReference type="STRING" id="1051890.A0A3N4M4Z4"/>
<proteinExistence type="predicted"/>
<keyword evidence="3" id="KW-0804">Transcription</keyword>
<dbReference type="SUPFAM" id="SSF51197">
    <property type="entry name" value="Clavaminate synthase-like"/>
    <property type="match status" value="1"/>
</dbReference>
<feature type="compositionally biased region" description="Basic and acidic residues" evidence="5">
    <location>
        <begin position="749"/>
        <end position="765"/>
    </location>
</feature>
<evidence type="ECO:0000256" key="2">
    <source>
        <dbReference type="ARBA" id="ARBA00023015"/>
    </source>
</evidence>
<dbReference type="EMBL" id="ML121529">
    <property type="protein sequence ID" value="RPB28392.1"/>
    <property type="molecule type" value="Genomic_DNA"/>
</dbReference>
<feature type="region of interest" description="Disordered" evidence="5">
    <location>
        <begin position="811"/>
        <end position="846"/>
    </location>
</feature>
<keyword evidence="4" id="KW-0539">Nucleus</keyword>
<organism evidence="7 8">
    <name type="scientific">Terfezia boudieri ATCC MYA-4762</name>
    <dbReference type="NCBI Taxonomy" id="1051890"/>
    <lineage>
        <taxon>Eukaryota</taxon>
        <taxon>Fungi</taxon>
        <taxon>Dikarya</taxon>
        <taxon>Ascomycota</taxon>
        <taxon>Pezizomycotina</taxon>
        <taxon>Pezizomycetes</taxon>
        <taxon>Pezizales</taxon>
        <taxon>Pezizaceae</taxon>
        <taxon>Terfezia</taxon>
    </lineage>
</organism>
<dbReference type="OrthoDB" id="298344at2759"/>
<evidence type="ECO:0000256" key="4">
    <source>
        <dbReference type="ARBA" id="ARBA00023242"/>
    </source>
</evidence>
<comment type="subcellular location">
    <subcellularLocation>
        <location evidence="1">Nucleus</location>
    </subcellularLocation>
</comment>
<protein>
    <recommendedName>
        <fullName evidence="6">JmjC domain-containing protein</fullName>
    </recommendedName>
</protein>
<keyword evidence="8" id="KW-1185">Reference proteome</keyword>
<evidence type="ECO:0000256" key="1">
    <source>
        <dbReference type="ARBA" id="ARBA00004123"/>
    </source>
</evidence>
<evidence type="ECO:0000256" key="3">
    <source>
        <dbReference type="ARBA" id="ARBA00023163"/>
    </source>
</evidence>
<dbReference type="AlphaFoldDB" id="A0A3N4M4Z4"/>
<reference evidence="7 8" key="1">
    <citation type="journal article" date="2018" name="Nat. Ecol. Evol.">
        <title>Pezizomycetes genomes reveal the molecular basis of ectomycorrhizal truffle lifestyle.</title>
        <authorList>
            <person name="Murat C."/>
            <person name="Payen T."/>
            <person name="Noel B."/>
            <person name="Kuo A."/>
            <person name="Morin E."/>
            <person name="Chen J."/>
            <person name="Kohler A."/>
            <person name="Krizsan K."/>
            <person name="Balestrini R."/>
            <person name="Da Silva C."/>
            <person name="Montanini B."/>
            <person name="Hainaut M."/>
            <person name="Levati E."/>
            <person name="Barry K.W."/>
            <person name="Belfiori B."/>
            <person name="Cichocki N."/>
            <person name="Clum A."/>
            <person name="Dockter R.B."/>
            <person name="Fauchery L."/>
            <person name="Guy J."/>
            <person name="Iotti M."/>
            <person name="Le Tacon F."/>
            <person name="Lindquist E.A."/>
            <person name="Lipzen A."/>
            <person name="Malagnac F."/>
            <person name="Mello A."/>
            <person name="Molinier V."/>
            <person name="Miyauchi S."/>
            <person name="Poulain J."/>
            <person name="Riccioni C."/>
            <person name="Rubini A."/>
            <person name="Sitrit Y."/>
            <person name="Splivallo R."/>
            <person name="Traeger S."/>
            <person name="Wang M."/>
            <person name="Zifcakova L."/>
            <person name="Wipf D."/>
            <person name="Zambonelli A."/>
            <person name="Paolocci F."/>
            <person name="Nowrousian M."/>
            <person name="Ottonello S."/>
            <person name="Baldrian P."/>
            <person name="Spatafora J.W."/>
            <person name="Henrissat B."/>
            <person name="Nagy L.G."/>
            <person name="Aury J.M."/>
            <person name="Wincker P."/>
            <person name="Grigoriev I.V."/>
            <person name="Bonfante P."/>
            <person name="Martin F.M."/>
        </authorList>
    </citation>
    <scope>NUCLEOTIDE SEQUENCE [LARGE SCALE GENOMIC DNA]</scope>
    <source>
        <strain evidence="7 8">ATCC MYA-4762</strain>
    </source>
</reference>
<evidence type="ECO:0000259" key="6">
    <source>
        <dbReference type="PROSITE" id="PS51184"/>
    </source>
</evidence>
<name>A0A3N4M4Z4_9PEZI</name>
<dbReference type="InterPro" id="IPR003347">
    <property type="entry name" value="JmjC_dom"/>
</dbReference>
<gene>
    <name evidence="7" type="ORF">L211DRAFT_777647</name>
</gene>
<dbReference type="Pfam" id="PF10497">
    <property type="entry name" value="zf-4CXXC_R1"/>
    <property type="match status" value="1"/>
</dbReference>
<dbReference type="Proteomes" id="UP000267821">
    <property type="component" value="Unassembled WGS sequence"/>
</dbReference>